<reference evidence="12 13" key="1">
    <citation type="submission" date="2010-08" db="EMBL/GenBank/DDBJ databases">
        <title>Complete sequence of Clostridium cellulovorans 743B.</title>
        <authorList>
            <consortium name="US DOE Joint Genome Institute"/>
            <person name="Lucas S."/>
            <person name="Copeland A."/>
            <person name="Lapidus A."/>
            <person name="Cheng J.-F."/>
            <person name="Bruce D."/>
            <person name="Goodwin L."/>
            <person name="Pitluck S."/>
            <person name="Chertkov O."/>
            <person name="Detter J.C."/>
            <person name="Han C."/>
            <person name="Tapia R."/>
            <person name="Land M."/>
            <person name="Hauser L."/>
            <person name="Chang Y.-J."/>
            <person name="Jeffries C."/>
            <person name="Kyrpides N."/>
            <person name="Ivanova N."/>
            <person name="Mikhailova N."/>
            <person name="Hemme C.L."/>
            <person name="Woyke T."/>
        </authorList>
    </citation>
    <scope>NUCLEOTIDE SEQUENCE [LARGE SCALE GENOMIC DNA]</scope>
    <source>
        <strain evidence="13">ATCC 35296 / DSM 3052 / OCM 3 / 743B</strain>
    </source>
</reference>
<keyword evidence="6 8" id="KW-0413">Isomerase</keyword>
<dbReference type="Proteomes" id="UP000002730">
    <property type="component" value="Chromosome"/>
</dbReference>
<evidence type="ECO:0000313" key="13">
    <source>
        <dbReference type="Proteomes" id="UP000002730"/>
    </source>
</evidence>
<accession>D9SQU4</accession>
<feature type="binding site" evidence="11">
    <location>
        <begin position="81"/>
        <end position="82"/>
    </location>
    <ligand>
        <name>beta-D-galactose</name>
        <dbReference type="ChEBI" id="CHEBI:27667"/>
    </ligand>
</feature>
<sequence>MMSIIRDFYGKTSKEENVDIFTLSNNNNMSVKIINFGGIIVSLIVADKNGKIDDLVLGYEGLEGYIENPPFFGAIIGRHANRIEDSTIEVNGKIYKLTSSEGKNHLHGGINGFHKVLWNAEIVMYGQGEYLELSYISKDGEEGYPGNLKVKVRYKLNDDNALEINYFAVSDKDTVVNLTNHSYFNLSGHSSGNILNHKLKIDADKFTAINEESIPTGEIKNVIGTPLDFTKEKVIGSEIFSDYEQIINGHGYDHNYILNVSGKSPEKAAEVFDEDSGRVMEVYTTKPGIQFYSGNYLNVLEHGKDGSKYFRNSGLCLETQYFPNLLKHNHLSSSILKAEAHYNYTTIYKFSIRENGNDVLIQDAYF</sequence>
<gene>
    <name evidence="12" type="ordered locus">Clocel_2590</name>
</gene>
<keyword evidence="13" id="KW-1185">Reference proteome</keyword>
<dbReference type="HOGENOM" id="CLU_031753_1_1_9"/>
<proteinExistence type="inferred from homology"/>
<dbReference type="GO" id="GO:0006006">
    <property type="term" value="P:glucose metabolic process"/>
    <property type="evidence" value="ECO:0007669"/>
    <property type="project" value="TreeGrafter"/>
</dbReference>
<evidence type="ECO:0000313" key="12">
    <source>
        <dbReference type="EMBL" id="ADL52300.1"/>
    </source>
</evidence>
<dbReference type="InterPro" id="IPR014718">
    <property type="entry name" value="GH-type_carb-bd"/>
</dbReference>
<evidence type="ECO:0000256" key="11">
    <source>
        <dbReference type="PIRSR" id="PIRSR005096-3"/>
    </source>
</evidence>
<protein>
    <recommendedName>
        <fullName evidence="5 8">Aldose 1-epimerase</fullName>
        <ecNumber evidence="4 8">5.1.3.3</ecNumber>
    </recommendedName>
</protein>
<feature type="binding site" evidence="11">
    <location>
        <begin position="181"/>
        <end position="183"/>
    </location>
    <ligand>
        <name>beta-D-galactose</name>
        <dbReference type="ChEBI" id="CHEBI:27667"/>
    </ligand>
</feature>
<evidence type="ECO:0000256" key="6">
    <source>
        <dbReference type="ARBA" id="ARBA00023235"/>
    </source>
</evidence>
<evidence type="ECO:0000256" key="5">
    <source>
        <dbReference type="ARBA" id="ARBA00014165"/>
    </source>
</evidence>
<dbReference type="PROSITE" id="PS00545">
    <property type="entry name" value="ALDOSE_1_EPIMERASE"/>
    <property type="match status" value="1"/>
</dbReference>
<dbReference type="AlphaFoldDB" id="D9SQU4"/>
<dbReference type="NCBIfam" id="NF008277">
    <property type="entry name" value="PRK11055.1"/>
    <property type="match status" value="1"/>
</dbReference>
<dbReference type="InterPro" id="IPR011013">
    <property type="entry name" value="Gal_mutarotase_sf_dom"/>
</dbReference>
<dbReference type="Gene3D" id="2.70.98.10">
    <property type="match status" value="1"/>
</dbReference>
<dbReference type="UniPathway" id="UPA00242"/>
<evidence type="ECO:0000256" key="2">
    <source>
        <dbReference type="ARBA" id="ARBA00005028"/>
    </source>
</evidence>
<feature type="binding site" evidence="10">
    <location>
        <position position="253"/>
    </location>
    <ligand>
        <name>beta-D-galactose</name>
        <dbReference type="ChEBI" id="CHEBI:27667"/>
    </ligand>
</feature>
<evidence type="ECO:0000256" key="7">
    <source>
        <dbReference type="ARBA" id="ARBA00023277"/>
    </source>
</evidence>
<dbReference type="GO" id="GO:0030246">
    <property type="term" value="F:carbohydrate binding"/>
    <property type="evidence" value="ECO:0007669"/>
    <property type="project" value="InterPro"/>
</dbReference>
<evidence type="ECO:0000256" key="10">
    <source>
        <dbReference type="PIRSR" id="PIRSR005096-2"/>
    </source>
</evidence>
<dbReference type="PANTHER" id="PTHR10091">
    <property type="entry name" value="ALDOSE-1-EPIMERASE"/>
    <property type="match status" value="1"/>
</dbReference>
<dbReference type="SUPFAM" id="SSF74650">
    <property type="entry name" value="Galactose mutarotase-like"/>
    <property type="match status" value="1"/>
</dbReference>
<dbReference type="InterPro" id="IPR015443">
    <property type="entry name" value="Aldose_1-epimerase"/>
</dbReference>
<dbReference type="PANTHER" id="PTHR10091:SF0">
    <property type="entry name" value="GALACTOSE MUTAROTASE"/>
    <property type="match status" value="1"/>
</dbReference>
<dbReference type="KEGG" id="ccb:Clocel_2590"/>
<dbReference type="eggNOG" id="COG2017">
    <property type="taxonomic scope" value="Bacteria"/>
</dbReference>
<evidence type="ECO:0000256" key="9">
    <source>
        <dbReference type="PIRSR" id="PIRSR005096-1"/>
    </source>
</evidence>
<dbReference type="PIRSF" id="PIRSF005096">
    <property type="entry name" value="GALM"/>
    <property type="match status" value="1"/>
</dbReference>
<evidence type="ECO:0000256" key="8">
    <source>
        <dbReference type="PIRNR" id="PIRNR005096"/>
    </source>
</evidence>
<dbReference type="InterPro" id="IPR018052">
    <property type="entry name" value="Ald1_epimerase_CS"/>
</dbReference>
<feature type="active site" description="Proton donor" evidence="9">
    <location>
        <position position="181"/>
    </location>
</feature>
<evidence type="ECO:0000256" key="3">
    <source>
        <dbReference type="ARBA" id="ARBA00006206"/>
    </source>
</evidence>
<dbReference type="Pfam" id="PF01263">
    <property type="entry name" value="Aldose_epim"/>
    <property type="match status" value="1"/>
</dbReference>
<name>D9SQU4_CLOC7</name>
<dbReference type="GO" id="GO:0005737">
    <property type="term" value="C:cytoplasm"/>
    <property type="evidence" value="ECO:0007669"/>
    <property type="project" value="TreeGrafter"/>
</dbReference>
<evidence type="ECO:0000256" key="1">
    <source>
        <dbReference type="ARBA" id="ARBA00001614"/>
    </source>
</evidence>
<feature type="active site" description="Proton acceptor" evidence="9">
    <location>
        <position position="318"/>
    </location>
</feature>
<dbReference type="InterPro" id="IPR008183">
    <property type="entry name" value="Aldose_1/G6P_1-epimerase"/>
</dbReference>
<comment type="pathway">
    <text evidence="2 8">Carbohydrate metabolism; hexose metabolism.</text>
</comment>
<dbReference type="EC" id="5.1.3.3" evidence="4 8"/>
<dbReference type="EMBL" id="CP002160">
    <property type="protein sequence ID" value="ADL52300.1"/>
    <property type="molecule type" value="Genomic_DNA"/>
</dbReference>
<dbReference type="GO" id="GO:0033499">
    <property type="term" value="P:galactose catabolic process via UDP-galactose, Leloir pathway"/>
    <property type="evidence" value="ECO:0007669"/>
    <property type="project" value="TreeGrafter"/>
</dbReference>
<keyword evidence="7 8" id="KW-0119">Carbohydrate metabolism</keyword>
<dbReference type="GO" id="GO:0004034">
    <property type="term" value="F:aldose 1-epimerase activity"/>
    <property type="evidence" value="ECO:0007669"/>
    <property type="project" value="UniProtKB-EC"/>
</dbReference>
<dbReference type="CDD" id="cd09019">
    <property type="entry name" value="galactose_mutarotase_like"/>
    <property type="match status" value="1"/>
</dbReference>
<organism evidence="12 13">
    <name type="scientific">Clostridium cellulovorans (strain ATCC 35296 / DSM 3052 / OCM 3 / 743B)</name>
    <dbReference type="NCBI Taxonomy" id="573061"/>
    <lineage>
        <taxon>Bacteria</taxon>
        <taxon>Bacillati</taxon>
        <taxon>Bacillota</taxon>
        <taxon>Clostridia</taxon>
        <taxon>Eubacteriales</taxon>
        <taxon>Clostridiaceae</taxon>
        <taxon>Clostridium</taxon>
    </lineage>
</organism>
<evidence type="ECO:0000256" key="4">
    <source>
        <dbReference type="ARBA" id="ARBA00013185"/>
    </source>
</evidence>
<comment type="catalytic activity">
    <reaction evidence="1 8">
        <text>alpha-D-glucose = beta-D-glucose</text>
        <dbReference type="Rhea" id="RHEA:10264"/>
        <dbReference type="ChEBI" id="CHEBI:15903"/>
        <dbReference type="ChEBI" id="CHEBI:17925"/>
        <dbReference type="EC" id="5.1.3.3"/>
    </reaction>
</comment>
<dbReference type="STRING" id="573061.Clocel_2590"/>
<dbReference type="InterPro" id="IPR047215">
    <property type="entry name" value="Galactose_mutarotase-like"/>
</dbReference>
<comment type="similarity">
    <text evidence="3 8">Belongs to the aldose epimerase family.</text>
</comment>